<sequence>MTCLLKMLECSFNSWKKITKNKIKEISMIDFTDIEMKIEEKEFKRDFIKNKLINIINKEIYLSEFIITNYELNDVRIALEKRLMKYFIIDLFNQAKKEDYELAYIILFFNDLLVKKQTIFQIIQSYHLRPIMNFKEYIIEFKTLFCIISLLIGKYHDDEAMINKDYVYLIKKSIPSKYYLNLNALNKFESNILSITDYHIKDNAEKFIDLYNFCLSN</sequence>
<reference evidence="1" key="1">
    <citation type="submission" date="2019-09" db="EMBL/GenBank/DDBJ databases">
        <authorList>
            <person name="Needham M D."/>
        </authorList>
    </citation>
    <scope>NUCLEOTIDE SEQUENCE</scope>
</reference>
<organism evidence="1">
    <name type="scientific">seawater metagenome</name>
    <dbReference type="NCBI Taxonomy" id="1561972"/>
    <lineage>
        <taxon>unclassified sequences</taxon>
        <taxon>metagenomes</taxon>
        <taxon>ecological metagenomes</taxon>
    </lineage>
</organism>
<gene>
    <name evidence="1" type="ORF">CPAV1605_195</name>
</gene>
<dbReference type="AlphaFoldDB" id="A0A5E8CG99"/>
<name>A0A5E8CG99_9ZZZZ</name>
<protein>
    <submittedName>
        <fullName evidence="1">Uncharacterized protein</fullName>
    </submittedName>
</protein>
<accession>A0A5E8CG99</accession>
<evidence type="ECO:0000313" key="1">
    <source>
        <dbReference type="EMBL" id="VVU94473.1"/>
    </source>
</evidence>
<dbReference type="EMBL" id="CABVLZ010000001">
    <property type="protein sequence ID" value="VVU94473.1"/>
    <property type="molecule type" value="Genomic_DNA"/>
</dbReference>
<proteinExistence type="predicted"/>